<keyword evidence="6" id="KW-0223">Dioxygenase</keyword>
<dbReference type="InterPro" id="IPR036188">
    <property type="entry name" value="FAD/NAD-bd_sf"/>
</dbReference>
<dbReference type="PANTHER" id="PTHR43557:SF2">
    <property type="entry name" value="RIESKE DOMAIN-CONTAINING PROTEIN-RELATED"/>
    <property type="match status" value="1"/>
</dbReference>
<dbReference type="GO" id="GO:0005737">
    <property type="term" value="C:cytoplasm"/>
    <property type="evidence" value="ECO:0007669"/>
    <property type="project" value="TreeGrafter"/>
</dbReference>
<proteinExistence type="predicted"/>
<dbReference type="InterPro" id="IPR050446">
    <property type="entry name" value="FAD-oxidoreductase/Apoptosis"/>
</dbReference>
<evidence type="ECO:0000256" key="2">
    <source>
        <dbReference type="ARBA" id="ARBA00022630"/>
    </source>
</evidence>
<evidence type="ECO:0000313" key="6">
    <source>
        <dbReference type="EMBL" id="TQL42916.1"/>
    </source>
</evidence>
<sequence>MSSEPRRIVVVGASTAGEAFVGRLRELGHEGEIVVVDRDARMPYDRPPLSKGYLTDPDDTDIGVEWGAGTTITVGEATGLDTAARMLTYVEPNGAVRELTYDTLVIASGATPMRLPIEQPGVCHFRSAEDADRLRAAAGAGTRVGIIGAGAIGAELATSLSSNGAAVVLLDKADRPLERLLVGYLGADVTSWLQSTGVDCRWGVDIERIAGAPGDWRVELGDGSQLPFDVLVSAVGVSPTVAWLAESGLLTAGQLRCDDTGRVITDNGPHPDVFAVGDVVTRVLSTGDVLRTESWSAAKEHGAQLAEHLTGAPITSAELPYFWTDVAGRKIQVLGTVRRQGKIEIEFESTSRGGVVYRVDGDDGSTGWIGVNAPARIAALRMSAQPVLEGTGND</sequence>
<evidence type="ECO:0000256" key="1">
    <source>
        <dbReference type="ARBA" id="ARBA00001974"/>
    </source>
</evidence>
<organism evidence="6 7">
    <name type="scientific">Leucobacter komagatae</name>
    <dbReference type="NCBI Taxonomy" id="55969"/>
    <lineage>
        <taxon>Bacteria</taxon>
        <taxon>Bacillati</taxon>
        <taxon>Actinomycetota</taxon>
        <taxon>Actinomycetes</taxon>
        <taxon>Micrococcales</taxon>
        <taxon>Microbacteriaceae</taxon>
        <taxon>Leucobacter</taxon>
    </lineage>
</organism>
<dbReference type="Gene3D" id="3.30.390.30">
    <property type="match status" value="1"/>
</dbReference>
<dbReference type="PANTHER" id="PTHR43557">
    <property type="entry name" value="APOPTOSIS-INDUCING FACTOR 1"/>
    <property type="match status" value="1"/>
</dbReference>
<gene>
    <name evidence="6" type="ORF">FB468_0926</name>
</gene>
<dbReference type="AlphaFoldDB" id="A0A542Y4B6"/>
<dbReference type="SUPFAM" id="SSF55424">
    <property type="entry name" value="FAD/NAD-linked reductases, dimerisation (C-terminal) domain"/>
    <property type="match status" value="1"/>
</dbReference>
<keyword evidence="7" id="KW-1185">Reference proteome</keyword>
<comment type="cofactor">
    <cofactor evidence="1">
        <name>FAD</name>
        <dbReference type="ChEBI" id="CHEBI:57692"/>
    </cofactor>
</comment>
<dbReference type="GO" id="GO:0051213">
    <property type="term" value="F:dioxygenase activity"/>
    <property type="evidence" value="ECO:0007669"/>
    <property type="project" value="UniProtKB-KW"/>
</dbReference>
<dbReference type="RefSeq" id="WP_170219624.1">
    <property type="nucleotide sequence ID" value="NZ_BAAAUY010000021.1"/>
</dbReference>
<keyword evidence="2" id="KW-0285">Flavoprotein</keyword>
<dbReference type="SUPFAM" id="SSF51905">
    <property type="entry name" value="FAD/NAD(P)-binding domain"/>
    <property type="match status" value="1"/>
</dbReference>
<keyword evidence="3" id="KW-0274">FAD</keyword>
<name>A0A542Y4B6_9MICO</name>
<keyword evidence="4" id="KW-0560">Oxidoreductase</keyword>
<evidence type="ECO:0000259" key="5">
    <source>
        <dbReference type="Pfam" id="PF07992"/>
    </source>
</evidence>
<dbReference type="Pfam" id="PF07992">
    <property type="entry name" value="Pyr_redox_2"/>
    <property type="match status" value="1"/>
</dbReference>
<evidence type="ECO:0000256" key="4">
    <source>
        <dbReference type="ARBA" id="ARBA00023002"/>
    </source>
</evidence>
<feature type="domain" description="FAD/NAD(P)-binding" evidence="5">
    <location>
        <begin position="7"/>
        <end position="302"/>
    </location>
</feature>
<evidence type="ECO:0000313" key="7">
    <source>
        <dbReference type="Proteomes" id="UP000319094"/>
    </source>
</evidence>
<dbReference type="GO" id="GO:0016651">
    <property type="term" value="F:oxidoreductase activity, acting on NAD(P)H"/>
    <property type="evidence" value="ECO:0007669"/>
    <property type="project" value="TreeGrafter"/>
</dbReference>
<dbReference type="Gene3D" id="3.50.50.60">
    <property type="entry name" value="FAD/NAD(P)-binding domain"/>
    <property type="match status" value="2"/>
</dbReference>
<reference evidence="6 7" key="1">
    <citation type="submission" date="2019-06" db="EMBL/GenBank/DDBJ databases">
        <title>Sequencing the genomes of 1000 actinobacteria strains.</title>
        <authorList>
            <person name="Klenk H.-P."/>
        </authorList>
    </citation>
    <scope>NUCLEOTIDE SEQUENCE [LARGE SCALE GENOMIC DNA]</scope>
    <source>
        <strain evidence="6 7">DSM 8803</strain>
    </source>
</reference>
<comment type="caution">
    <text evidence="6">The sequence shown here is derived from an EMBL/GenBank/DDBJ whole genome shotgun (WGS) entry which is preliminary data.</text>
</comment>
<protein>
    <submittedName>
        <fullName evidence="6">3-phenylpropionate/trans-cinnamate dioxygenase ferredoxin reductase subunit</fullName>
    </submittedName>
</protein>
<dbReference type="InterPro" id="IPR016156">
    <property type="entry name" value="FAD/NAD-linked_Rdtase_dimer_sf"/>
</dbReference>
<accession>A0A542Y4B6</accession>
<dbReference type="EMBL" id="VFON01000001">
    <property type="protein sequence ID" value="TQL42916.1"/>
    <property type="molecule type" value="Genomic_DNA"/>
</dbReference>
<dbReference type="Proteomes" id="UP000319094">
    <property type="component" value="Unassembled WGS sequence"/>
</dbReference>
<dbReference type="InterPro" id="IPR023753">
    <property type="entry name" value="FAD/NAD-binding_dom"/>
</dbReference>
<dbReference type="PRINTS" id="PR00368">
    <property type="entry name" value="FADPNR"/>
</dbReference>
<evidence type="ECO:0000256" key="3">
    <source>
        <dbReference type="ARBA" id="ARBA00022827"/>
    </source>
</evidence>